<evidence type="ECO:0000313" key="1">
    <source>
        <dbReference type="EMBL" id="CUV65995.1"/>
    </source>
</evidence>
<dbReference type="InterPro" id="IPR010985">
    <property type="entry name" value="Ribbon_hlx_hlx"/>
</dbReference>
<dbReference type="SUPFAM" id="SSF47598">
    <property type="entry name" value="Ribbon-helix-helix"/>
    <property type="match status" value="1"/>
</dbReference>
<proteinExistence type="predicted"/>
<gene>
    <name evidence="1" type="ORF">BN3087_550011</name>
</gene>
<sequence>MQRLNLTIDENLYEQARAFSFLQKKSISQIIRESLEEYMNSDITTKQKADLLLEADDKEEILKILKKDEFVSHQDFKAKFNL</sequence>
<evidence type="ECO:0008006" key="2">
    <source>
        <dbReference type="Google" id="ProtNLM"/>
    </source>
</evidence>
<reference evidence="1" key="1">
    <citation type="submission" date="2015-11" db="EMBL/GenBank/DDBJ databases">
        <authorList>
            <person name="Zhang Y."/>
            <person name="Guo Z."/>
        </authorList>
    </citation>
    <scope>NUCLEOTIDE SEQUENCE</scope>
    <source>
        <strain evidence="1">BN30871</strain>
    </source>
</reference>
<organism evidence="1">
    <name type="scientific">Sulfurovum sp. enrichment culture clone C5</name>
    <dbReference type="NCBI Taxonomy" id="497650"/>
    <lineage>
        <taxon>Bacteria</taxon>
        <taxon>Pseudomonadati</taxon>
        <taxon>Campylobacterota</taxon>
        <taxon>Epsilonproteobacteria</taxon>
        <taxon>Campylobacterales</taxon>
        <taxon>Sulfurovaceae</taxon>
        <taxon>Sulfurovum</taxon>
        <taxon>environmental samples</taxon>
    </lineage>
</organism>
<dbReference type="AlphaFoldDB" id="A0A0S4XNW9"/>
<name>A0A0S4XNW9_9BACT</name>
<protein>
    <recommendedName>
        <fullName evidence="2">Ribbon-helix-helix protein CopG domain-containing protein</fullName>
    </recommendedName>
</protein>
<dbReference type="EMBL" id="FAXN01000057">
    <property type="protein sequence ID" value="CUV65995.1"/>
    <property type="molecule type" value="Genomic_DNA"/>
</dbReference>
<dbReference type="GO" id="GO:0006355">
    <property type="term" value="P:regulation of DNA-templated transcription"/>
    <property type="evidence" value="ECO:0007669"/>
    <property type="project" value="InterPro"/>
</dbReference>
<accession>A0A0S4XNW9</accession>